<keyword evidence="7" id="KW-0472">Membrane</keyword>
<dbReference type="InParanoid" id="A0A3N4LT76"/>
<feature type="compositionally biased region" description="Gly residues" evidence="8">
    <location>
        <begin position="199"/>
        <end position="211"/>
    </location>
</feature>
<dbReference type="Proteomes" id="UP000267821">
    <property type="component" value="Unassembled WGS sequence"/>
</dbReference>
<dbReference type="Pfam" id="PF07915">
    <property type="entry name" value="PRKCSH"/>
    <property type="match status" value="1"/>
</dbReference>
<dbReference type="GO" id="GO:0030970">
    <property type="term" value="P:retrograde protein transport, ER to cytosol"/>
    <property type="evidence" value="ECO:0007669"/>
    <property type="project" value="TreeGrafter"/>
</dbReference>
<evidence type="ECO:0000256" key="9">
    <source>
        <dbReference type="SAM" id="SignalP"/>
    </source>
</evidence>
<evidence type="ECO:0000256" key="2">
    <source>
        <dbReference type="ARBA" id="ARBA00009918"/>
    </source>
</evidence>
<evidence type="ECO:0000256" key="7">
    <source>
        <dbReference type="RuleBase" id="RU369099"/>
    </source>
</evidence>
<evidence type="ECO:0000256" key="6">
    <source>
        <dbReference type="ARBA" id="ARBA00023157"/>
    </source>
</evidence>
<feature type="chain" id="PRO_5017995185" description="Endoplasmic reticulum lectin" evidence="9">
    <location>
        <begin position="27"/>
        <end position="413"/>
    </location>
</feature>
<keyword evidence="5 7" id="KW-0256">Endoplasmic reticulum</keyword>
<feature type="signal peptide" evidence="9">
    <location>
        <begin position="1"/>
        <end position="26"/>
    </location>
</feature>
<comment type="similarity">
    <text evidence="2 7">Belongs to the OS-9 family.</text>
</comment>
<dbReference type="GO" id="GO:0030246">
    <property type="term" value="F:carbohydrate binding"/>
    <property type="evidence" value="ECO:0007669"/>
    <property type="project" value="UniProtKB-UniRule"/>
</dbReference>
<gene>
    <name evidence="11" type="ORF">L211DRAFT_145609</name>
</gene>
<dbReference type="InterPro" id="IPR012913">
    <property type="entry name" value="OS9-like_dom"/>
</dbReference>
<dbReference type="SUPFAM" id="SSF50911">
    <property type="entry name" value="Mannose 6-phosphate receptor domain"/>
    <property type="match status" value="1"/>
</dbReference>
<keyword evidence="3 9" id="KW-0732">Signal</keyword>
<feature type="compositionally biased region" description="Basic and acidic residues" evidence="8">
    <location>
        <begin position="359"/>
        <end position="369"/>
    </location>
</feature>
<dbReference type="InterPro" id="IPR044865">
    <property type="entry name" value="MRH_dom"/>
</dbReference>
<dbReference type="PANTHER" id="PTHR15414:SF0">
    <property type="entry name" value="ENDOPLASMIC RETICULUM LECTIN 1"/>
    <property type="match status" value="1"/>
</dbReference>
<dbReference type="STRING" id="1051890.A0A3N4LT76"/>
<keyword evidence="6" id="KW-1015">Disulfide bond</keyword>
<comment type="subcellular location">
    <subcellularLocation>
        <location evidence="1 7">Endoplasmic reticulum membrane</location>
        <topology evidence="1 7">Peripheral membrane protein</topology>
        <orientation evidence="1 7">Lumenal side</orientation>
    </subcellularLocation>
</comment>
<feature type="region of interest" description="Disordered" evidence="8">
    <location>
        <begin position="56"/>
        <end position="83"/>
    </location>
</feature>
<dbReference type="AlphaFoldDB" id="A0A3N4LT76"/>
<feature type="domain" description="MRH" evidence="10">
    <location>
        <begin position="143"/>
        <end position="291"/>
    </location>
</feature>
<dbReference type="Gene3D" id="2.70.130.10">
    <property type="entry name" value="Mannose-6-phosphate receptor binding domain"/>
    <property type="match status" value="1"/>
</dbReference>
<evidence type="ECO:0000256" key="4">
    <source>
        <dbReference type="ARBA" id="ARBA00022734"/>
    </source>
</evidence>
<evidence type="ECO:0000256" key="8">
    <source>
        <dbReference type="SAM" id="MobiDB-lite"/>
    </source>
</evidence>
<evidence type="ECO:0000313" key="11">
    <source>
        <dbReference type="EMBL" id="RPB24749.1"/>
    </source>
</evidence>
<evidence type="ECO:0000256" key="1">
    <source>
        <dbReference type="ARBA" id="ARBA00004367"/>
    </source>
</evidence>
<keyword evidence="4 7" id="KW-0430">Lectin</keyword>
<protein>
    <recommendedName>
        <fullName evidence="7">Endoplasmic reticulum lectin</fullName>
    </recommendedName>
    <alternativeName>
        <fullName evidence="7">Protein OS-9 homolog</fullName>
    </alternativeName>
</protein>
<dbReference type="GO" id="GO:0005789">
    <property type="term" value="C:endoplasmic reticulum membrane"/>
    <property type="evidence" value="ECO:0007669"/>
    <property type="project" value="UniProtKB-SubCell"/>
</dbReference>
<dbReference type="OrthoDB" id="448954at2759"/>
<accession>A0A3N4LT76</accession>
<dbReference type="GO" id="GO:0030968">
    <property type="term" value="P:endoplasmic reticulum unfolded protein response"/>
    <property type="evidence" value="ECO:0007669"/>
    <property type="project" value="UniProtKB-UniRule"/>
</dbReference>
<organism evidence="11 12">
    <name type="scientific">Terfezia boudieri ATCC MYA-4762</name>
    <dbReference type="NCBI Taxonomy" id="1051890"/>
    <lineage>
        <taxon>Eukaryota</taxon>
        <taxon>Fungi</taxon>
        <taxon>Dikarya</taxon>
        <taxon>Ascomycota</taxon>
        <taxon>Pezizomycotina</taxon>
        <taxon>Pezizomycetes</taxon>
        <taxon>Pezizales</taxon>
        <taxon>Pezizaceae</taxon>
        <taxon>Terfezia</taxon>
    </lineage>
</organism>
<name>A0A3N4LT76_9PEZI</name>
<evidence type="ECO:0000313" key="12">
    <source>
        <dbReference type="Proteomes" id="UP000267821"/>
    </source>
</evidence>
<dbReference type="EMBL" id="ML121540">
    <property type="protein sequence ID" value="RPB24749.1"/>
    <property type="molecule type" value="Genomic_DNA"/>
</dbReference>
<reference evidence="11 12" key="1">
    <citation type="journal article" date="2018" name="Nat. Ecol. Evol.">
        <title>Pezizomycetes genomes reveal the molecular basis of ectomycorrhizal truffle lifestyle.</title>
        <authorList>
            <person name="Murat C."/>
            <person name="Payen T."/>
            <person name="Noel B."/>
            <person name="Kuo A."/>
            <person name="Morin E."/>
            <person name="Chen J."/>
            <person name="Kohler A."/>
            <person name="Krizsan K."/>
            <person name="Balestrini R."/>
            <person name="Da Silva C."/>
            <person name="Montanini B."/>
            <person name="Hainaut M."/>
            <person name="Levati E."/>
            <person name="Barry K.W."/>
            <person name="Belfiori B."/>
            <person name="Cichocki N."/>
            <person name="Clum A."/>
            <person name="Dockter R.B."/>
            <person name="Fauchery L."/>
            <person name="Guy J."/>
            <person name="Iotti M."/>
            <person name="Le Tacon F."/>
            <person name="Lindquist E.A."/>
            <person name="Lipzen A."/>
            <person name="Malagnac F."/>
            <person name="Mello A."/>
            <person name="Molinier V."/>
            <person name="Miyauchi S."/>
            <person name="Poulain J."/>
            <person name="Riccioni C."/>
            <person name="Rubini A."/>
            <person name="Sitrit Y."/>
            <person name="Splivallo R."/>
            <person name="Traeger S."/>
            <person name="Wang M."/>
            <person name="Zifcakova L."/>
            <person name="Wipf D."/>
            <person name="Zambonelli A."/>
            <person name="Paolocci F."/>
            <person name="Nowrousian M."/>
            <person name="Ottonello S."/>
            <person name="Baldrian P."/>
            <person name="Spatafora J.W."/>
            <person name="Henrissat B."/>
            <person name="Nagy L.G."/>
            <person name="Aury J.M."/>
            <person name="Wincker P."/>
            <person name="Grigoriev I.V."/>
            <person name="Bonfante P."/>
            <person name="Martin F.M."/>
        </authorList>
    </citation>
    <scope>NUCLEOTIDE SEQUENCE [LARGE SCALE GENOMIC DNA]</scope>
    <source>
        <strain evidence="11 12">ATCC MYA-4762</strain>
    </source>
</reference>
<dbReference type="InterPro" id="IPR009011">
    <property type="entry name" value="Man6P_isomerase_rcpt-bd_dom_sf"/>
</dbReference>
<dbReference type="GO" id="GO:0005788">
    <property type="term" value="C:endoplasmic reticulum lumen"/>
    <property type="evidence" value="ECO:0007669"/>
    <property type="project" value="UniProtKB-UniRule"/>
</dbReference>
<proteinExistence type="inferred from homology"/>
<dbReference type="PROSITE" id="PS51914">
    <property type="entry name" value="MRH"/>
    <property type="match status" value="1"/>
</dbReference>
<evidence type="ECO:0000256" key="5">
    <source>
        <dbReference type="ARBA" id="ARBA00022824"/>
    </source>
</evidence>
<comment type="function">
    <text evidence="7">Lectin involved in the quality control of the secretory pathway. As a member of the endoplasmic reticulum-associated degradation lumenal (ERAD-L) surveillance system, targets misfolded endoplasmic reticulum lumenal glycoproteins for degradation.</text>
</comment>
<feature type="region of interest" description="Disordered" evidence="8">
    <location>
        <begin position="350"/>
        <end position="369"/>
    </location>
</feature>
<keyword evidence="12" id="KW-1185">Reference proteome</keyword>
<sequence length="413" mass="44883">MVRSSLLATATAAALSMNLHLGLVSGLFSVHDDILAFPQFQVSIIMDSYYTEEEATQILSSSPPPSPSSSPLSESTSGTDSTAPITTYETLFWSTHKYLCSIPIVQPPPPMNATEKELHKLQEEKELARATTRGWELLNEMDGKCLYFISGWWSYSFCYGNEIKQFHQLPAGSGSTGLPPKEDPGTASYVLGRVEGGGNSAGGPGGVGANGQGPARKGAAGEGTELQGSGELRYLVQKMGGGTICDITGKERRIEVQYHCNPSSTDRIGFVKEVSICCYLMVVYTPRLCNDVAFLPPSEGRANMVKCKEVLGKEGAVEWKVKREKEERLKKLVGEFDRVVDGGRGEGKRGVKGISGGGGKEKVKKDGEKVAVRERGKKEKVVEKKIKLKGENDEEIIFLLPEELEFLVGHEEL</sequence>
<dbReference type="PANTHER" id="PTHR15414">
    <property type="entry name" value="OS-9-RELATED"/>
    <property type="match status" value="1"/>
</dbReference>
<evidence type="ECO:0000259" key="10">
    <source>
        <dbReference type="PROSITE" id="PS51914"/>
    </source>
</evidence>
<dbReference type="InterPro" id="IPR045149">
    <property type="entry name" value="OS-9-like"/>
</dbReference>
<feature type="region of interest" description="Disordered" evidence="8">
    <location>
        <begin position="199"/>
        <end position="224"/>
    </location>
</feature>
<evidence type="ECO:0000256" key="3">
    <source>
        <dbReference type="ARBA" id="ARBA00022729"/>
    </source>
</evidence>